<dbReference type="InterPro" id="IPR005546">
    <property type="entry name" value="Autotransporte_beta"/>
</dbReference>
<proteinExistence type="predicted"/>
<dbReference type="Proteomes" id="UP000031278">
    <property type="component" value="Unassembled WGS sequence"/>
</dbReference>
<dbReference type="InterPro" id="IPR036709">
    <property type="entry name" value="Autotransporte_beta_dom_sf"/>
</dbReference>
<accession>A0A0B9GWY7</accession>
<gene>
    <name evidence="3" type="ORF">RJ45_12335</name>
</gene>
<organism evidence="3 4">
    <name type="scientific">Photobacterium gaetbulicola</name>
    <dbReference type="NCBI Taxonomy" id="1295392"/>
    <lineage>
        <taxon>Bacteria</taxon>
        <taxon>Pseudomonadati</taxon>
        <taxon>Pseudomonadota</taxon>
        <taxon>Gammaproteobacteria</taxon>
        <taxon>Vibrionales</taxon>
        <taxon>Vibrionaceae</taxon>
        <taxon>Photobacterium</taxon>
    </lineage>
</organism>
<dbReference type="Gene3D" id="2.40.128.130">
    <property type="entry name" value="Autotransporter beta-domain"/>
    <property type="match status" value="1"/>
</dbReference>
<evidence type="ECO:0000313" key="4">
    <source>
        <dbReference type="Proteomes" id="UP000031278"/>
    </source>
</evidence>
<dbReference type="Pfam" id="PF03797">
    <property type="entry name" value="Autotransporter"/>
    <property type="match status" value="1"/>
</dbReference>
<protein>
    <submittedName>
        <fullName evidence="3">Autotransporter</fullName>
    </submittedName>
</protein>
<dbReference type="EMBL" id="JWLZ01000159">
    <property type="protein sequence ID" value="KHT63206.1"/>
    <property type="molecule type" value="Genomic_DNA"/>
</dbReference>
<evidence type="ECO:0000313" key="3">
    <source>
        <dbReference type="EMBL" id="KHT63206.1"/>
    </source>
</evidence>
<name>A0A0B9GWY7_9GAMM</name>
<reference evidence="3 4" key="1">
    <citation type="submission" date="2014-12" db="EMBL/GenBank/DDBJ databases">
        <title>Genome sequencing of Photobacterium gaetbulicola AD005a.</title>
        <authorList>
            <person name="Adrian T.G.S."/>
            <person name="Chan K.G."/>
        </authorList>
    </citation>
    <scope>NUCLEOTIDE SEQUENCE [LARGE SCALE GENOMIC DNA]</scope>
    <source>
        <strain evidence="3 4">AD005a</strain>
    </source>
</reference>
<sequence length="733" mass="78209">MHRIPVSQRTTLSLLIASCLMTPMAVNAADCPENTVCETVVKTDGDTSYSGGDILVADGNGLEYQGGGAAFSNLYLKSNIRVSGEGANGIYVDGDAVFTGNLNIEGSQVVSENGTGIKIDGDFEQGTPTNPNRGIYIKDGGLVSGSENAIDFSASSSSARIDVNGTIEGNIKGNGVEGNKINFGYQGGAGKDATFDGHRITGVDKIENYGNLTIIGQDQTVVWDADYTNKADASMEFKVGDNSDLNNPILLVTGSTTFNENSTVTFSYTGSNVNDLLGKDVVLLESEGGINGGDNVSVEAGEGFGTAESFDTSPLLTVDDSWLEQTPPDVNGGVSGDQLIARYAVNYQGGDEFVGQAAAGGANAGEVVVADYMVNYALDQHNKTGSDESGELLALLASSGSDDAATARLADELTPDAEGSEVRAAMLVVDKMRSQVDDRTNVLRNESHLGKAHDGWNAWTSLIVGYGSQSSGDIHGYDLNTYGINVGIDRVFDSEKLFGVSIAYARSNSDIKDTGNSKDIDSLQGMIYTGWFNERYFIDGNVNIGTNTINSTRSIGTSTGYEGNTQAKAEYDANQVGYQVMAGMKFDLDVVKVEPRVAYNYQWLRVEDYNEIGSPASLKYDRTSYSVKQLGAGVTAFNTYDMAYGQFTPLFSLMAYFDMDDDERIRESAALTMDTSTDRFVIYGDAVGGDIIEAKFNANLNMGNGLSASTGLTYYQRDDYKEGFLGLAVSKRF</sequence>
<dbReference type="SMART" id="SM00869">
    <property type="entry name" value="Autotransporter"/>
    <property type="match status" value="1"/>
</dbReference>
<evidence type="ECO:0000259" key="2">
    <source>
        <dbReference type="PROSITE" id="PS51208"/>
    </source>
</evidence>
<dbReference type="PROSITE" id="PS51208">
    <property type="entry name" value="AUTOTRANSPORTER"/>
    <property type="match status" value="1"/>
</dbReference>
<dbReference type="RefSeq" id="WP_039462207.1">
    <property type="nucleotide sequence ID" value="NZ_JWLZ01000159.1"/>
</dbReference>
<feature type="signal peptide" evidence="1">
    <location>
        <begin position="1"/>
        <end position="28"/>
    </location>
</feature>
<evidence type="ECO:0000256" key="1">
    <source>
        <dbReference type="SAM" id="SignalP"/>
    </source>
</evidence>
<dbReference type="AlphaFoldDB" id="A0A0B9GWY7"/>
<comment type="caution">
    <text evidence="3">The sequence shown here is derived from an EMBL/GenBank/DDBJ whole genome shotgun (WGS) entry which is preliminary data.</text>
</comment>
<keyword evidence="1" id="KW-0732">Signal</keyword>
<dbReference type="SUPFAM" id="SSF103515">
    <property type="entry name" value="Autotransporter"/>
    <property type="match status" value="1"/>
</dbReference>
<feature type="chain" id="PRO_5002128838" evidence="1">
    <location>
        <begin position="29"/>
        <end position="733"/>
    </location>
</feature>
<feature type="domain" description="Autotransporter" evidence="2">
    <location>
        <begin position="451"/>
        <end position="733"/>
    </location>
</feature>